<evidence type="ECO:0000256" key="3">
    <source>
        <dbReference type="ARBA" id="ARBA00022679"/>
    </source>
</evidence>
<dbReference type="InterPro" id="IPR017853">
    <property type="entry name" value="GH"/>
</dbReference>
<dbReference type="SMART" id="SM00642">
    <property type="entry name" value="Aamy"/>
    <property type="match status" value="1"/>
</dbReference>
<dbReference type="InterPro" id="IPR022527">
    <property type="entry name" value="Sucrose_phospho"/>
</dbReference>
<evidence type="ECO:0000313" key="6">
    <source>
        <dbReference type="Proteomes" id="UP001156102"/>
    </source>
</evidence>
<protein>
    <submittedName>
        <fullName evidence="5">Sucrose phosphorylase</fullName>
        <ecNumber evidence="5">2.4.1.7</ecNumber>
    </submittedName>
</protein>
<dbReference type="PANTHER" id="PTHR38784">
    <property type="entry name" value="SUCROSE PHOSPHORYLASE"/>
    <property type="match status" value="1"/>
</dbReference>
<dbReference type="EC" id="2.4.1.7" evidence="5"/>
<dbReference type="SUPFAM" id="SSF51445">
    <property type="entry name" value="(Trans)glycosidases"/>
    <property type="match status" value="1"/>
</dbReference>
<gene>
    <name evidence="5" type="primary">gtfA</name>
    <name evidence="5" type="ORF">NK662_22375</name>
</gene>
<evidence type="ECO:0000313" key="5">
    <source>
        <dbReference type="EMBL" id="MCP8971269.1"/>
    </source>
</evidence>
<dbReference type="GO" id="GO:0005975">
    <property type="term" value="P:carbohydrate metabolic process"/>
    <property type="evidence" value="ECO:0007669"/>
    <property type="project" value="InterPro"/>
</dbReference>
<organism evidence="5 6">
    <name type="scientific">Ectobacillus ponti</name>
    <dbReference type="NCBI Taxonomy" id="2961894"/>
    <lineage>
        <taxon>Bacteria</taxon>
        <taxon>Bacillati</taxon>
        <taxon>Bacillota</taxon>
        <taxon>Bacilli</taxon>
        <taxon>Bacillales</taxon>
        <taxon>Bacillaceae</taxon>
        <taxon>Ectobacillus</taxon>
    </lineage>
</organism>
<keyword evidence="6" id="KW-1185">Reference proteome</keyword>
<dbReference type="AlphaFoldDB" id="A0AA41XDB6"/>
<dbReference type="Proteomes" id="UP001156102">
    <property type="component" value="Unassembled WGS sequence"/>
</dbReference>
<dbReference type="Gene3D" id="3.20.20.80">
    <property type="entry name" value="Glycosidases"/>
    <property type="match status" value="1"/>
</dbReference>
<sequence length="489" mass="56424">MPVKNQVQLITYPDSLGGDLKALRHVMEEHFLDIFKGGVHILPPFPSSGDRGFAPLTYLEIEPSFGTWEDIQGIGENFDVLLDLMVNHISQKSAYFQDFLKKGRQSEYADLFLTLDKLWEDGKPVQADIDKMFLRRPRPYSTFTIEETGETETVWTTFGKTDPSEQIDLDVKSEKVKQLLTDFFMNFKENNVKIVRLDAVGYVIKKLGTSCFFVEPEVYEFLDWVLDLARSLDIEILPEIHSHYSIQYKLAEHGCWIYDFILPYRVLDTMINKNSADLLAYLKDRPHKQFTMLDCHDGVPVKPDLDELIDTKKARELVDVCLERGSNLSLILSEEHKAPDGFDVHQIRCSYYSVLDCNDDAYLAARAIQFFAPGIPQVYYVGLLAGENDQEAVERTGEGREINRHNFTMPEIEESLQKPVVQRLMQLIRFRNDYDAFNGEFRVLDSAADEIRLSWTKDEKQCTLFIDLKTNKTVIDYTAENGETVQYHV</sequence>
<comment type="similarity">
    <text evidence="1">Belongs to the glycosyl hydrolase 13 family. Sucrose phosphorylase subfamily.</text>
</comment>
<dbReference type="PANTHER" id="PTHR38784:SF1">
    <property type="entry name" value="SUCROSE PHOSPHORYLASE"/>
    <property type="match status" value="1"/>
</dbReference>
<comment type="caution">
    <text evidence="5">The sequence shown here is derived from an EMBL/GenBank/DDBJ whole genome shotgun (WGS) entry which is preliminary data.</text>
</comment>
<keyword evidence="3 5" id="KW-0808">Transferase</keyword>
<evidence type="ECO:0000256" key="1">
    <source>
        <dbReference type="ARBA" id="ARBA00008452"/>
    </source>
</evidence>
<dbReference type="NCBIfam" id="TIGR03852">
    <property type="entry name" value="sucrose_gtfA"/>
    <property type="match status" value="1"/>
</dbReference>
<dbReference type="Gene3D" id="3.90.400.10">
    <property type="entry name" value="Oligo-1,6-glucosidase, Domain 2"/>
    <property type="match status" value="1"/>
</dbReference>
<dbReference type="RefSeq" id="WP_254761196.1">
    <property type="nucleotide sequence ID" value="NZ_JANCLT010000022.1"/>
</dbReference>
<keyword evidence="2 5" id="KW-0328">Glycosyltransferase</keyword>
<proteinExistence type="inferred from homology"/>
<dbReference type="InterPro" id="IPR045857">
    <property type="entry name" value="O16G_dom_2"/>
</dbReference>
<accession>A0AA41XDB6</accession>
<dbReference type="EMBL" id="JANCLT010000022">
    <property type="protein sequence ID" value="MCP8971269.1"/>
    <property type="molecule type" value="Genomic_DNA"/>
</dbReference>
<evidence type="ECO:0000259" key="4">
    <source>
        <dbReference type="SMART" id="SM00642"/>
    </source>
</evidence>
<dbReference type="GO" id="GO:0009018">
    <property type="term" value="F:sucrose phosphorylase activity"/>
    <property type="evidence" value="ECO:0007669"/>
    <property type="project" value="UniProtKB-EC"/>
</dbReference>
<name>A0AA41XDB6_9BACI</name>
<dbReference type="InterPro" id="IPR006047">
    <property type="entry name" value="GH13_cat_dom"/>
</dbReference>
<evidence type="ECO:0000256" key="2">
    <source>
        <dbReference type="ARBA" id="ARBA00022676"/>
    </source>
</evidence>
<feature type="domain" description="Glycosyl hydrolase family 13 catalytic" evidence="4">
    <location>
        <begin position="6"/>
        <end position="431"/>
    </location>
</feature>
<reference evidence="5" key="1">
    <citation type="submission" date="2022-07" db="EMBL/GenBank/DDBJ databases">
        <authorList>
            <person name="Li W.-J."/>
            <person name="Deng Q.-Q."/>
        </authorList>
    </citation>
    <scope>NUCLEOTIDE SEQUENCE</scope>
    <source>
        <strain evidence="5">SYSU M60031</strain>
    </source>
</reference>
<dbReference type="Pfam" id="PF00128">
    <property type="entry name" value="Alpha-amylase"/>
    <property type="match status" value="1"/>
</dbReference>